<evidence type="ECO:0000313" key="3">
    <source>
        <dbReference type="Proteomes" id="UP000305673"/>
    </source>
</evidence>
<keyword evidence="3" id="KW-1185">Reference proteome</keyword>
<dbReference type="EMBL" id="CP054022">
    <property type="protein sequence ID" value="QKK19878.1"/>
    <property type="molecule type" value="Genomic_DNA"/>
</dbReference>
<evidence type="ECO:0000256" key="1">
    <source>
        <dbReference type="SAM" id="MobiDB-lite"/>
    </source>
</evidence>
<geneLocation type="plasmid" evidence="2 3">
    <name>pPR12A201</name>
</geneLocation>
<protein>
    <submittedName>
        <fullName evidence="2">Uncharacterized protein</fullName>
    </submittedName>
</protein>
<keyword evidence="2" id="KW-0614">Plasmid</keyword>
<name>A0ABX6PMI3_9HYPH</name>
<accession>A0ABX6PMI3</accession>
<reference evidence="2 3" key="1">
    <citation type="submission" date="2020-05" db="EMBL/GenBank/DDBJ databases">
        <title>Genome sequences of pea root nodulating Rhizobium spp.</title>
        <authorList>
            <person name="Rahi P."/>
        </authorList>
    </citation>
    <scope>NUCLEOTIDE SEQUENCE [LARGE SCALE GENOMIC DNA]</scope>
    <source>
        <strain evidence="3">JKLM 12A2</strain>
        <plasmid evidence="2 3">pPR12A201</plasmid>
    </source>
</reference>
<feature type="region of interest" description="Disordered" evidence="1">
    <location>
        <begin position="1"/>
        <end position="57"/>
    </location>
</feature>
<sequence>MCTFTTRAKARGDDLGGAQGDAADGKGRMCPADVNSPYHSSRVSETSGPTAASTTRSSLVVPRTTSIFARWRVIQATTTVVADAGLTCW</sequence>
<proteinExistence type="predicted"/>
<dbReference type="Proteomes" id="UP000305673">
    <property type="component" value="Plasmid pPR12A201"/>
</dbReference>
<organism evidence="2 3">
    <name type="scientific">Rhizobium indicum</name>
    <dbReference type="NCBI Taxonomy" id="2583231"/>
    <lineage>
        <taxon>Bacteria</taxon>
        <taxon>Pseudomonadati</taxon>
        <taxon>Pseudomonadota</taxon>
        <taxon>Alphaproteobacteria</taxon>
        <taxon>Hyphomicrobiales</taxon>
        <taxon>Rhizobiaceae</taxon>
        <taxon>Rhizobium/Agrobacterium group</taxon>
        <taxon>Rhizobium</taxon>
    </lineage>
</organism>
<dbReference type="RefSeq" id="WP_173883656.1">
    <property type="nucleotide sequence ID" value="NZ_CP054022.1"/>
</dbReference>
<gene>
    <name evidence="2" type="ORF">FFM53_025875</name>
</gene>
<feature type="compositionally biased region" description="Polar residues" evidence="1">
    <location>
        <begin position="37"/>
        <end position="57"/>
    </location>
</feature>
<evidence type="ECO:0000313" key="2">
    <source>
        <dbReference type="EMBL" id="QKK19878.1"/>
    </source>
</evidence>